<dbReference type="VEuPathDB" id="FungiDB:PSTT_14783"/>
<gene>
    <name evidence="2" type="ORF">PSTT_14783</name>
</gene>
<proteinExistence type="predicted"/>
<name>A0A2S4UKY2_9BASI</name>
<sequence length="220" mass="24550">MPDLIFLDSNDFFINRPDKLEFLGQFTGESGPHLRARPNEGPLDLNRMSAEGHSNESNQMIPLVVNMTVPNKADFAVETGKSYSVEGELIRLEGEDTITFHIERGVNNRAIEGPELVDLGPIRVSGIGTIHKVLFVYRNADQSLWQLDVEHEHRGAQEDSIRVRYLIPVEDLDVPFNTVFCLGSRIYLGGHIVSLGFGEAVMTVQVTAGAYFEQGCRESF</sequence>
<keyword evidence="3" id="KW-1185">Reference proteome</keyword>
<dbReference type="AlphaFoldDB" id="A0A2S4UKY2"/>
<protein>
    <submittedName>
        <fullName evidence="2">Uncharacterized protein</fullName>
    </submittedName>
</protein>
<comment type="caution">
    <text evidence="2">The sequence shown here is derived from an EMBL/GenBank/DDBJ whole genome shotgun (WGS) entry which is preliminary data.</text>
</comment>
<dbReference type="Proteomes" id="UP000239156">
    <property type="component" value="Unassembled WGS sequence"/>
</dbReference>
<organism evidence="2 3">
    <name type="scientific">Puccinia striiformis</name>
    <dbReference type="NCBI Taxonomy" id="27350"/>
    <lineage>
        <taxon>Eukaryota</taxon>
        <taxon>Fungi</taxon>
        <taxon>Dikarya</taxon>
        <taxon>Basidiomycota</taxon>
        <taxon>Pucciniomycotina</taxon>
        <taxon>Pucciniomycetes</taxon>
        <taxon>Pucciniales</taxon>
        <taxon>Pucciniaceae</taxon>
        <taxon>Puccinia</taxon>
    </lineage>
</organism>
<dbReference type="EMBL" id="PKSL01000245">
    <property type="protein sequence ID" value="POV97871.1"/>
    <property type="molecule type" value="Genomic_DNA"/>
</dbReference>
<dbReference type="VEuPathDB" id="FungiDB:PSHT_06279"/>
<evidence type="ECO:0000313" key="2">
    <source>
        <dbReference type="EMBL" id="POV97871.1"/>
    </source>
</evidence>
<accession>A0A2S4UKY2</accession>
<evidence type="ECO:0000313" key="3">
    <source>
        <dbReference type="Proteomes" id="UP000239156"/>
    </source>
</evidence>
<reference evidence="2" key="1">
    <citation type="submission" date="2017-12" db="EMBL/GenBank/DDBJ databases">
        <title>Gene loss provides genomic basis for host adaptation in cereal stripe rust fungi.</title>
        <authorList>
            <person name="Xia C."/>
        </authorList>
    </citation>
    <scope>NUCLEOTIDE SEQUENCE [LARGE SCALE GENOMIC DNA]</scope>
    <source>
        <strain evidence="2">93-210</strain>
    </source>
</reference>
<evidence type="ECO:0000256" key="1">
    <source>
        <dbReference type="SAM" id="MobiDB-lite"/>
    </source>
</evidence>
<feature type="region of interest" description="Disordered" evidence="1">
    <location>
        <begin position="29"/>
        <end position="52"/>
    </location>
</feature>